<dbReference type="PANTHER" id="PTHR43798:SF5">
    <property type="entry name" value="MONOACYLGLYCEROL LIPASE ABHD6"/>
    <property type="match status" value="1"/>
</dbReference>
<dbReference type="EMBL" id="QXTG01000001">
    <property type="protein sequence ID" value="RIX30644.1"/>
    <property type="molecule type" value="Genomic_DNA"/>
</dbReference>
<comment type="caution">
    <text evidence="2">The sequence shown here is derived from an EMBL/GenBank/DDBJ whole genome shotgun (WGS) entry which is preliminary data.</text>
</comment>
<evidence type="ECO:0000313" key="3">
    <source>
        <dbReference type="Proteomes" id="UP000265742"/>
    </source>
</evidence>
<dbReference type="SUPFAM" id="SSF53474">
    <property type="entry name" value="alpha/beta-Hydrolases"/>
    <property type="match status" value="1"/>
</dbReference>
<dbReference type="GO" id="GO:0046464">
    <property type="term" value="P:acylglycerol catabolic process"/>
    <property type="evidence" value="ECO:0007669"/>
    <property type="project" value="TreeGrafter"/>
</dbReference>
<dbReference type="PANTHER" id="PTHR43798">
    <property type="entry name" value="MONOACYLGLYCEROL LIPASE"/>
    <property type="match status" value="1"/>
</dbReference>
<sequence length="248" mass="25858">MTSSPSSGFPVLVVHGGGGPATVAPLVAHLAARHRVLAPTIPGFDGTTRRDAIRSVDDVAAAFLDLLAEEGLERVAVVGSSVGGWVASAMAVQDAGRVGQVGRVGRVVLIDAVGVDVPDEPIRDVAGLDPRSLAPFSWHDPDRFLASLPAPTPESLQRFQGNQAALHALAGDPYMHDPGLLERLSTVRVPVLGIWGASDRVTTPAYGRAMTAAFPGSRFEAVAEAGHLPHLEQPERVLALLDAFLAEG</sequence>
<protein>
    <submittedName>
        <fullName evidence="2">Alpha/beta fold hydrolase</fullName>
    </submittedName>
</protein>
<dbReference type="Pfam" id="PF12697">
    <property type="entry name" value="Abhydrolase_6"/>
    <property type="match status" value="1"/>
</dbReference>
<keyword evidence="3" id="KW-1185">Reference proteome</keyword>
<keyword evidence="2" id="KW-0378">Hydrolase</keyword>
<dbReference type="GO" id="GO:0016020">
    <property type="term" value="C:membrane"/>
    <property type="evidence" value="ECO:0007669"/>
    <property type="project" value="TreeGrafter"/>
</dbReference>
<evidence type="ECO:0000313" key="2">
    <source>
        <dbReference type="EMBL" id="RIX30644.1"/>
    </source>
</evidence>
<reference evidence="3" key="1">
    <citation type="submission" date="2018-09" db="EMBL/GenBank/DDBJ databases">
        <authorList>
            <person name="Kim I."/>
        </authorList>
    </citation>
    <scope>NUCLEOTIDE SEQUENCE [LARGE SCALE GENOMIC DNA]</scope>
    <source>
        <strain evidence="3">DD4a</strain>
    </source>
</reference>
<dbReference type="PRINTS" id="PR00111">
    <property type="entry name" value="ABHYDROLASE"/>
</dbReference>
<name>A0A3A1U195_9MICO</name>
<dbReference type="OrthoDB" id="3249793at2"/>
<dbReference type="GO" id="GO:0047372">
    <property type="term" value="F:monoacylglycerol lipase activity"/>
    <property type="evidence" value="ECO:0007669"/>
    <property type="project" value="TreeGrafter"/>
</dbReference>
<dbReference type="InterPro" id="IPR000073">
    <property type="entry name" value="AB_hydrolase_1"/>
</dbReference>
<feature type="domain" description="AB hydrolase-1" evidence="1">
    <location>
        <begin position="11"/>
        <end position="239"/>
    </location>
</feature>
<dbReference type="Gene3D" id="3.40.50.1820">
    <property type="entry name" value="alpha/beta hydrolase"/>
    <property type="match status" value="1"/>
</dbReference>
<proteinExistence type="predicted"/>
<dbReference type="InterPro" id="IPR050266">
    <property type="entry name" value="AB_hydrolase_sf"/>
</dbReference>
<dbReference type="Proteomes" id="UP000265742">
    <property type="component" value="Unassembled WGS sequence"/>
</dbReference>
<accession>A0A3A1U195</accession>
<dbReference type="AlphaFoldDB" id="A0A3A1U195"/>
<dbReference type="RefSeq" id="WP_119481005.1">
    <property type="nucleotide sequence ID" value="NZ_QXTG01000001.1"/>
</dbReference>
<gene>
    <name evidence="2" type="ORF">D1781_04310</name>
</gene>
<evidence type="ECO:0000259" key="1">
    <source>
        <dbReference type="Pfam" id="PF12697"/>
    </source>
</evidence>
<organism evidence="2 3">
    <name type="scientific">Amnibacterium setariae</name>
    <dbReference type="NCBI Taxonomy" id="2306585"/>
    <lineage>
        <taxon>Bacteria</taxon>
        <taxon>Bacillati</taxon>
        <taxon>Actinomycetota</taxon>
        <taxon>Actinomycetes</taxon>
        <taxon>Micrococcales</taxon>
        <taxon>Microbacteriaceae</taxon>
        <taxon>Amnibacterium</taxon>
    </lineage>
</organism>
<dbReference type="InterPro" id="IPR029058">
    <property type="entry name" value="AB_hydrolase_fold"/>
</dbReference>